<comment type="caution">
    <text evidence="1">The sequence shown here is derived from an EMBL/GenBank/DDBJ whole genome shotgun (WGS) entry which is preliminary data.</text>
</comment>
<organism evidence="1 2">
    <name type="scientific">Metasolibacillus meyeri</name>
    <dbReference type="NCBI Taxonomy" id="1071052"/>
    <lineage>
        <taxon>Bacteria</taxon>
        <taxon>Bacillati</taxon>
        <taxon>Bacillota</taxon>
        <taxon>Bacilli</taxon>
        <taxon>Bacillales</taxon>
        <taxon>Caryophanaceae</taxon>
        <taxon>Metasolibacillus</taxon>
    </lineage>
</organism>
<dbReference type="EMBL" id="JARSFG010000020">
    <property type="protein sequence ID" value="MEC1179982.1"/>
    <property type="molecule type" value="Genomic_DNA"/>
</dbReference>
<accession>A0AAW9NUA6</accession>
<keyword evidence="2" id="KW-1185">Reference proteome</keyword>
<reference evidence="1 2" key="1">
    <citation type="submission" date="2023-03" db="EMBL/GenBank/DDBJ databases">
        <title>Bacillus Genome Sequencing.</title>
        <authorList>
            <person name="Dunlap C."/>
        </authorList>
    </citation>
    <scope>NUCLEOTIDE SEQUENCE [LARGE SCALE GENOMIC DNA]</scope>
    <source>
        <strain evidence="1 2">B-59205</strain>
    </source>
</reference>
<dbReference type="Proteomes" id="UP001344888">
    <property type="component" value="Unassembled WGS sequence"/>
</dbReference>
<dbReference type="GO" id="GO:0000166">
    <property type="term" value="F:nucleotide binding"/>
    <property type="evidence" value="ECO:0007669"/>
    <property type="project" value="InterPro"/>
</dbReference>
<evidence type="ECO:0000313" key="2">
    <source>
        <dbReference type="Proteomes" id="UP001344888"/>
    </source>
</evidence>
<dbReference type="Pfam" id="PF02283">
    <property type="entry name" value="CobU"/>
    <property type="match status" value="1"/>
</dbReference>
<keyword evidence="1" id="KW-0418">Kinase</keyword>
<dbReference type="GO" id="GO:0043752">
    <property type="term" value="F:adenosylcobinamide kinase activity"/>
    <property type="evidence" value="ECO:0007669"/>
    <property type="project" value="InterPro"/>
</dbReference>
<name>A0AAW9NUA6_9BACL</name>
<dbReference type="InterPro" id="IPR003203">
    <property type="entry name" value="CobU/CobP"/>
</dbReference>
<keyword evidence="1" id="KW-0548">Nucleotidyltransferase</keyword>
<dbReference type="GO" id="GO:0009236">
    <property type="term" value="P:cobalamin biosynthetic process"/>
    <property type="evidence" value="ECO:0007669"/>
    <property type="project" value="InterPro"/>
</dbReference>
<protein>
    <submittedName>
        <fullName evidence="1">Bifunctional adenosylcobinamide kinase/adenosylcobinamide-phosphate guanylyltransferase</fullName>
    </submittedName>
</protein>
<dbReference type="GO" id="GO:0016779">
    <property type="term" value="F:nucleotidyltransferase activity"/>
    <property type="evidence" value="ECO:0007669"/>
    <property type="project" value="UniProtKB-KW"/>
</dbReference>
<dbReference type="InterPro" id="IPR027417">
    <property type="entry name" value="P-loop_NTPase"/>
</dbReference>
<keyword evidence="1" id="KW-0808">Transferase</keyword>
<dbReference type="RefSeq" id="WP_326124475.1">
    <property type="nucleotide sequence ID" value="NZ_JARSFG010000020.1"/>
</dbReference>
<dbReference type="AlphaFoldDB" id="A0AAW9NUA6"/>
<sequence>MHVYIGGAYNGKRNYVKQHYQHKVQHLFEGHIPEDTVFESQDVIIIGRFEQLVQQHAHLTEDEIVARLMEKLKQLDRQATLVCICTDMGRGIVPLEKEQRFLRDTCGRLYQAMFAHSEQVIRIWYGIPQIMKEE</sequence>
<dbReference type="Gene3D" id="3.40.50.300">
    <property type="entry name" value="P-loop containing nucleotide triphosphate hydrolases"/>
    <property type="match status" value="1"/>
</dbReference>
<gene>
    <name evidence="1" type="ORF">P9B03_15890</name>
</gene>
<proteinExistence type="predicted"/>
<evidence type="ECO:0000313" key="1">
    <source>
        <dbReference type="EMBL" id="MEC1179982.1"/>
    </source>
</evidence>
<dbReference type="SUPFAM" id="SSF52540">
    <property type="entry name" value="P-loop containing nucleoside triphosphate hydrolases"/>
    <property type="match status" value="1"/>
</dbReference>